<feature type="region of interest" description="Disordered" evidence="2">
    <location>
        <begin position="30"/>
        <end position="49"/>
    </location>
</feature>
<dbReference type="Proteomes" id="UP000274391">
    <property type="component" value="Unassembled WGS sequence"/>
</dbReference>
<protein>
    <submittedName>
        <fullName evidence="3">Uncharacterized protein</fullName>
    </submittedName>
</protein>
<keyword evidence="4" id="KW-1185">Reference proteome</keyword>
<evidence type="ECO:0000313" key="3">
    <source>
        <dbReference type="EMBL" id="RRJ85913.1"/>
    </source>
</evidence>
<dbReference type="AlphaFoldDB" id="A0A3P3VZ09"/>
<evidence type="ECO:0000313" key="4">
    <source>
        <dbReference type="Proteomes" id="UP000274391"/>
    </source>
</evidence>
<dbReference type="OrthoDB" id="5196675at2"/>
<accession>A0A3P3VZ09</accession>
<dbReference type="EMBL" id="RQVS01000014">
    <property type="protein sequence ID" value="RRJ85913.1"/>
    <property type="molecule type" value="Genomic_DNA"/>
</dbReference>
<keyword evidence="1" id="KW-0175">Coiled coil</keyword>
<sequence>MKCSTCGKPLNSSDRRRRYCSAKCRDNKGKHRHLRAVEPDEPPSALEPRTLAVDEAARDGSDLELLMAMRDRVAETVADPNCPPRDLAALTRRLEELRKQIAAERLRLKEELADAEAVDDETWDEASI</sequence>
<dbReference type="RefSeq" id="WP_124973444.1">
    <property type="nucleotide sequence ID" value="NZ_RQVS01000014.1"/>
</dbReference>
<proteinExistence type="predicted"/>
<feature type="coiled-coil region" evidence="1">
    <location>
        <begin position="87"/>
        <end position="118"/>
    </location>
</feature>
<gene>
    <name evidence="3" type="ORF">EG850_11020</name>
</gene>
<evidence type="ECO:0000256" key="2">
    <source>
        <dbReference type="SAM" id="MobiDB-lite"/>
    </source>
</evidence>
<evidence type="ECO:0000256" key="1">
    <source>
        <dbReference type="SAM" id="Coils"/>
    </source>
</evidence>
<comment type="caution">
    <text evidence="3">The sequence shown here is derived from an EMBL/GenBank/DDBJ whole genome shotgun (WGS) entry which is preliminary data.</text>
</comment>
<organism evidence="3 4">
    <name type="scientific">Gulosibacter macacae</name>
    <dbReference type="NCBI Taxonomy" id="2488791"/>
    <lineage>
        <taxon>Bacteria</taxon>
        <taxon>Bacillati</taxon>
        <taxon>Actinomycetota</taxon>
        <taxon>Actinomycetes</taxon>
        <taxon>Micrococcales</taxon>
        <taxon>Microbacteriaceae</taxon>
        <taxon>Gulosibacter</taxon>
    </lineage>
</organism>
<reference evidence="3 4" key="1">
    <citation type="submission" date="2018-11" db="EMBL/GenBank/DDBJ databases">
        <title>YIM 102482-1 draft genome.</title>
        <authorList>
            <person name="Li G."/>
            <person name="Jiang Y."/>
        </authorList>
    </citation>
    <scope>NUCLEOTIDE SEQUENCE [LARGE SCALE GENOMIC DNA]</scope>
    <source>
        <strain evidence="3 4">YIM 102482-1</strain>
    </source>
</reference>
<name>A0A3P3VZ09_9MICO</name>